<comment type="similarity">
    <text evidence="1">Belongs to the peptidase S66 family.</text>
</comment>
<dbReference type="InterPro" id="IPR029062">
    <property type="entry name" value="Class_I_gatase-like"/>
</dbReference>
<dbReference type="GO" id="GO:0004180">
    <property type="term" value="F:carboxypeptidase activity"/>
    <property type="evidence" value="ECO:0007669"/>
    <property type="project" value="UniProtKB-KW"/>
</dbReference>
<name>A0A1H6B925_9BACT</name>
<feature type="domain" description="LD-carboxypeptidase N-terminal" evidence="7">
    <location>
        <begin position="14"/>
        <end position="131"/>
    </location>
</feature>
<keyword evidence="10" id="KW-1185">Reference proteome</keyword>
<dbReference type="PIRSF" id="PIRSF028757">
    <property type="entry name" value="LD-carboxypeptidase"/>
    <property type="match status" value="1"/>
</dbReference>
<dbReference type="Pfam" id="PF02016">
    <property type="entry name" value="Peptidase_S66"/>
    <property type="match status" value="1"/>
</dbReference>
<organism evidence="9 10">
    <name type="scientific">Bryocella elongata</name>
    <dbReference type="NCBI Taxonomy" id="863522"/>
    <lineage>
        <taxon>Bacteria</taxon>
        <taxon>Pseudomonadati</taxon>
        <taxon>Acidobacteriota</taxon>
        <taxon>Terriglobia</taxon>
        <taxon>Terriglobales</taxon>
        <taxon>Acidobacteriaceae</taxon>
        <taxon>Bryocella</taxon>
    </lineage>
</organism>
<dbReference type="Proteomes" id="UP000236728">
    <property type="component" value="Unassembled WGS sequence"/>
</dbReference>
<dbReference type="SUPFAM" id="SSF141986">
    <property type="entry name" value="LD-carboxypeptidase A C-terminal domain-like"/>
    <property type="match status" value="1"/>
</dbReference>
<evidence type="ECO:0000256" key="3">
    <source>
        <dbReference type="ARBA" id="ARBA00022670"/>
    </source>
</evidence>
<evidence type="ECO:0000256" key="1">
    <source>
        <dbReference type="ARBA" id="ARBA00010233"/>
    </source>
</evidence>
<dbReference type="InterPro" id="IPR003507">
    <property type="entry name" value="S66_fam"/>
</dbReference>
<feature type="active site" description="Nucleophile" evidence="6">
    <location>
        <position position="111"/>
    </location>
</feature>
<evidence type="ECO:0000256" key="2">
    <source>
        <dbReference type="ARBA" id="ARBA00022645"/>
    </source>
</evidence>
<dbReference type="InterPro" id="IPR027461">
    <property type="entry name" value="Carboxypeptidase_A_C_sf"/>
</dbReference>
<feature type="active site" description="Charge relay system" evidence="6">
    <location>
        <position position="209"/>
    </location>
</feature>
<proteinExistence type="inferred from homology"/>
<feature type="domain" description="LD-carboxypeptidase C-terminal" evidence="8">
    <location>
        <begin position="177"/>
        <end position="291"/>
    </location>
</feature>
<dbReference type="CDD" id="cd07025">
    <property type="entry name" value="Peptidase_S66"/>
    <property type="match status" value="1"/>
</dbReference>
<dbReference type="EMBL" id="FNVA01000006">
    <property type="protein sequence ID" value="SEG57054.1"/>
    <property type="molecule type" value="Genomic_DNA"/>
</dbReference>
<gene>
    <name evidence="9" type="ORF">SAMN05421819_3611</name>
</gene>
<dbReference type="GO" id="GO:0008236">
    <property type="term" value="F:serine-type peptidase activity"/>
    <property type="evidence" value="ECO:0007669"/>
    <property type="project" value="UniProtKB-KW"/>
</dbReference>
<dbReference type="Gene3D" id="3.50.30.60">
    <property type="entry name" value="LD-carboxypeptidase A C-terminal domain-like"/>
    <property type="match status" value="1"/>
</dbReference>
<dbReference type="Pfam" id="PF17676">
    <property type="entry name" value="Peptidase_S66C"/>
    <property type="match status" value="1"/>
</dbReference>
<sequence>MISSRPTLKRGGRVAIVSPASYAQPELIDRGVARLRAFGYEPVVMPNARERGPLYYAGTAEQRVADLHAAYTDESIGAIVCTRGGWGSAELLPLLDPEIVRTNPKPFIGYSDHTSLHAWMWNECGLPTVYGAMVASDWAKDDGVDEPTWLTAVEGAAPWSVDASDGIRVLCEGAAVEGRLLGGCLSILCEALGTPYALQIEEPCILFCEDIGTKPYKWDRLLQHWKFAGMMENVRGIVLGDMSANVEPQEMALLEGACLHALRHFEGPITIGLKCGHLDRQNRSTPLGAWVGMDGASLREK</sequence>
<keyword evidence="5" id="KW-0720">Serine protease</keyword>
<evidence type="ECO:0000256" key="5">
    <source>
        <dbReference type="ARBA" id="ARBA00022825"/>
    </source>
</evidence>
<reference evidence="9 10" key="1">
    <citation type="submission" date="2016-10" db="EMBL/GenBank/DDBJ databases">
        <authorList>
            <person name="de Groot N.N."/>
        </authorList>
    </citation>
    <scope>NUCLEOTIDE SEQUENCE [LARGE SCALE GENOMIC DNA]</scope>
    <source>
        <strain evidence="9 10">DSM 22489</strain>
    </source>
</reference>
<dbReference type="InterPro" id="IPR040449">
    <property type="entry name" value="Peptidase_S66_N"/>
</dbReference>
<accession>A0A1H6B925</accession>
<evidence type="ECO:0000313" key="10">
    <source>
        <dbReference type="Proteomes" id="UP000236728"/>
    </source>
</evidence>
<keyword evidence="4" id="KW-0378">Hydrolase</keyword>
<dbReference type="AlphaFoldDB" id="A0A1H6B925"/>
<evidence type="ECO:0000256" key="6">
    <source>
        <dbReference type="PIRSR" id="PIRSR028757-1"/>
    </source>
</evidence>
<keyword evidence="2 9" id="KW-0121">Carboxypeptidase</keyword>
<feature type="active site" description="Charge relay system" evidence="6">
    <location>
        <position position="277"/>
    </location>
</feature>
<dbReference type="SUPFAM" id="SSF52317">
    <property type="entry name" value="Class I glutamine amidotransferase-like"/>
    <property type="match status" value="1"/>
</dbReference>
<dbReference type="GO" id="GO:0006508">
    <property type="term" value="P:proteolysis"/>
    <property type="evidence" value="ECO:0007669"/>
    <property type="project" value="UniProtKB-KW"/>
</dbReference>
<evidence type="ECO:0000313" key="9">
    <source>
        <dbReference type="EMBL" id="SEG57054.1"/>
    </source>
</evidence>
<evidence type="ECO:0000259" key="8">
    <source>
        <dbReference type="Pfam" id="PF17676"/>
    </source>
</evidence>
<dbReference type="InterPro" id="IPR027478">
    <property type="entry name" value="LdcA_N"/>
</dbReference>
<keyword evidence="3" id="KW-0645">Protease</keyword>
<dbReference type="PANTHER" id="PTHR30237">
    <property type="entry name" value="MURAMOYLTETRAPEPTIDE CARBOXYPEPTIDASE"/>
    <property type="match status" value="1"/>
</dbReference>
<dbReference type="InterPro" id="IPR040921">
    <property type="entry name" value="Peptidase_S66C"/>
</dbReference>
<protein>
    <submittedName>
        <fullName evidence="9">Muramoyltetrapeptide carboxypeptidase</fullName>
    </submittedName>
</protein>
<dbReference type="Gene3D" id="3.40.50.10740">
    <property type="entry name" value="Class I glutamine amidotransferase-like"/>
    <property type="match status" value="1"/>
</dbReference>
<dbReference type="PANTHER" id="PTHR30237:SF2">
    <property type="entry name" value="MUREIN TETRAPEPTIDE CARBOXYPEPTIDASE"/>
    <property type="match status" value="1"/>
</dbReference>
<evidence type="ECO:0000259" key="7">
    <source>
        <dbReference type="Pfam" id="PF02016"/>
    </source>
</evidence>
<evidence type="ECO:0000256" key="4">
    <source>
        <dbReference type="ARBA" id="ARBA00022801"/>
    </source>
</evidence>